<proteinExistence type="predicted"/>
<gene>
    <name evidence="1" type="ORF">PADEGAKA_00038</name>
</gene>
<dbReference type="AlphaFoldDB" id="A0A7G9Z3V2"/>
<name>A0A7G9Z3V2_9EURY</name>
<organism evidence="1">
    <name type="scientific">Candidatus Methanophaga sp. ANME-1 ERB7</name>
    <dbReference type="NCBI Taxonomy" id="2759913"/>
    <lineage>
        <taxon>Archaea</taxon>
        <taxon>Methanobacteriati</taxon>
        <taxon>Methanobacteriota</taxon>
        <taxon>Stenosarchaea group</taxon>
        <taxon>Methanomicrobia</taxon>
        <taxon>Candidatus Methanophagales</taxon>
        <taxon>Candidatus Methanophagaceae</taxon>
        <taxon>Candidatus Methanophaga</taxon>
    </lineage>
</organism>
<reference evidence="1" key="1">
    <citation type="submission" date="2020-06" db="EMBL/GenBank/DDBJ databases">
        <title>Unique genomic features of the anaerobic methanotrophic archaea.</title>
        <authorList>
            <person name="Chadwick G.L."/>
            <person name="Skennerton C.T."/>
            <person name="Laso-Perez R."/>
            <person name="Leu A.O."/>
            <person name="Speth D.R."/>
            <person name="Yu H."/>
            <person name="Morgan-Lang C."/>
            <person name="Hatzenpichler R."/>
            <person name="Goudeau D."/>
            <person name="Malmstrom R."/>
            <person name="Brazelton W.J."/>
            <person name="Woyke T."/>
            <person name="Hallam S.J."/>
            <person name="Tyson G.W."/>
            <person name="Wegener G."/>
            <person name="Boetius A."/>
            <person name="Orphan V."/>
        </authorList>
    </citation>
    <scope>NUCLEOTIDE SEQUENCE</scope>
</reference>
<dbReference type="EMBL" id="MT631598">
    <property type="protein sequence ID" value="QNO54936.1"/>
    <property type="molecule type" value="Genomic_DNA"/>
</dbReference>
<accession>A0A7G9Z3V2</accession>
<evidence type="ECO:0000313" key="1">
    <source>
        <dbReference type="EMBL" id="QNO54936.1"/>
    </source>
</evidence>
<sequence length="48" mass="5531">MEISSQLKGGIYEVSFRYNTNLGGYATLMSDIPMLYAIKKYFSNEEKE</sequence>
<protein>
    <submittedName>
        <fullName evidence="1">Uncharacterized protein</fullName>
    </submittedName>
</protein>